<dbReference type="OrthoDB" id="9792284at2"/>
<dbReference type="STRING" id="1121098.HMPREF1534_02431"/>
<dbReference type="SUPFAM" id="SSF52317">
    <property type="entry name" value="Class I glutamine amidotransferase-like"/>
    <property type="match status" value="1"/>
</dbReference>
<dbReference type="InterPro" id="IPR002818">
    <property type="entry name" value="DJ-1/PfpI"/>
</dbReference>
<dbReference type="EMBL" id="AQHY01000028">
    <property type="protein sequence ID" value="EOA53959.1"/>
    <property type="molecule type" value="Genomic_DNA"/>
</dbReference>
<comment type="caution">
    <text evidence="2">The sequence shown here is derived from an EMBL/GenBank/DDBJ whole genome shotgun (WGS) entry which is preliminary data.</text>
</comment>
<dbReference type="eggNOG" id="COG0693">
    <property type="taxonomic scope" value="Bacteria"/>
</dbReference>
<dbReference type="GO" id="GO:0005737">
    <property type="term" value="C:cytoplasm"/>
    <property type="evidence" value="ECO:0007669"/>
    <property type="project" value="TreeGrafter"/>
</dbReference>
<accession>U6RBF7</accession>
<protein>
    <submittedName>
        <fullName evidence="2">DJ-1 family protein</fullName>
    </submittedName>
</protein>
<organism evidence="2 3">
    <name type="scientific">Phocaeicola massiliensis B84634 = Timone 84634 = DSM 17679 = JCM 13223</name>
    <dbReference type="NCBI Taxonomy" id="1121098"/>
    <lineage>
        <taxon>Bacteria</taxon>
        <taxon>Pseudomonadati</taxon>
        <taxon>Bacteroidota</taxon>
        <taxon>Bacteroidia</taxon>
        <taxon>Bacteroidales</taxon>
        <taxon>Bacteroidaceae</taxon>
        <taxon>Phocaeicola</taxon>
    </lineage>
</organism>
<dbReference type="AlphaFoldDB" id="U6RBF7"/>
<evidence type="ECO:0000313" key="3">
    <source>
        <dbReference type="Proteomes" id="UP000017831"/>
    </source>
</evidence>
<sequence>MKTIYVFLAEGFEEVEALTPVDVLRRAGLPVKTVSVTGVLTVNGAHGVPVIADMVFEEVKEADTEMIVLPGGLPGATNLDAHKGLSDLIMAFAEAGKPLSAICAAPLVYGKRGLLKGKKATCYPGFDKYLDGADYTAALVQNDGNFITGKGPGAAMDFSFAIAEKYVGADKVKELKQAMMIAE</sequence>
<dbReference type="Gene3D" id="3.40.50.880">
    <property type="match status" value="1"/>
</dbReference>
<dbReference type="PATRIC" id="fig|1121098.3.peg.2462"/>
<gene>
    <name evidence="2" type="ORF">HMPREF1534_02431</name>
</gene>
<name>U6RBF7_9BACT</name>
<dbReference type="PANTHER" id="PTHR48094">
    <property type="entry name" value="PROTEIN/NUCLEIC ACID DEGLYCASE DJ-1-RELATED"/>
    <property type="match status" value="1"/>
</dbReference>
<dbReference type="HOGENOM" id="CLU_000445_44_2_10"/>
<keyword evidence="3" id="KW-1185">Reference proteome</keyword>
<dbReference type="Pfam" id="PF01965">
    <property type="entry name" value="DJ-1_PfpI"/>
    <property type="match status" value="1"/>
</dbReference>
<dbReference type="GeneID" id="60061638"/>
<dbReference type="InterPro" id="IPR050325">
    <property type="entry name" value="Prot/Nucl_acid_deglycase"/>
</dbReference>
<feature type="domain" description="DJ-1/PfpI" evidence="1">
    <location>
        <begin position="2"/>
        <end position="164"/>
    </location>
</feature>
<evidence type="ECO:0000313" key="2">
    <source>
        <dbReference type="EMBL" id="EOA53959.1"/>
    </source>
</evidence>
<proteinExistence type="predicted"/>
<dbReference type="PANTHER" id="PTHR48094:SF12">
    <property type="entry name" value="PARKINSON DISEASE PROTEIN 7 HOMOLOG"/>
    <property type="match status" value="1"/>
</dbReference>
<dbReference type="RefSeq" id="WP_005941389.1">
    <property type="nucleotide sequence ID" value="NZ_KB890337.1"/>
</dbReference>
<dbReference type="InterPro" id="IPR006287">
    <property type="entry name" value="DJ-1"/>
</dbReference>
<dbReference type="InterPro" id="IPR029062">
    <property type="entry name" value="Class_I_gatase-like"/>
</dbReference>
<reference evidence="2 3" key="1">
    <citation type="submission" date="2013-04" db="EMBL/GenBank/DDBJ databases">
        <title>The Genome Sequence of Bacteroides massiliensis DSM 17679.</title>
        <authorList>
            <consortium name="The Broad Institute Genomics Platform"/>
            <person name="Earl A."/>
            <person name="Ward D."/>
            <person name="Feldgarden M."/>
            <person name="Gevers D."/>
            <person name="Martens E."/>
            <person name="Fenner L."/>
            <person name="Roux V."/>
            <person name="Mallet M.N."/>
            <person name="Raoult D."/>
            <person name="Walker B."/>
            <person name="Young S."/>
            <person name="Zeng Q."/>
            <person name="Gargeya S."/>
            <person name="Fitzgerald M."/>
            <person name="Haas B."/>
            <person name="Abouelleil A."/>
            <person name="Allen A.W."/>
            <person name="Alvarado L."/>
            <person name="Arachchi H.M."/>
            <person name="Berlin A.M."/>
            <person name="Chapman S.B."/>
            <person name="Gainer-Dewar J."/>
            <person name="Goldberg J."/>
            <person name="Griggs A."/>
            <person name="Gujja S."/>
            <person name="Hansen M."/>
            <person name="Howarth C."/>
            <person name="Imamovic A."/>
            <person name="Ireland A."/>
            <person name="Larimer J."/>
            <person name="McCowan C."/>
            <person name="Murphy C."/>
            <person name="Pearson M."/>
            <person name="Poon T.W."/>
            <person name="Priest M."/>
            <person name="Roberts A."/>
            <person name="Saif S."/>
            <person name="Shea T."/>
            <person name="Sisk P."/>
            <person name="Sykes S."/>
            <person name="Wortman J."/>
            <person name="Nusbaum C."/>
            <person name="Birren B."/>
        </authorList>
    </citation>
    <scope>NUCLEOTIDE SEQUENCE [LARGE SCALE GENOMIC DNA]</scope>
    <source>
        <strain evidence="3">B84634 / Timone 84634 / DSM 17679 / JCM 13223</strain>
    </source>
</reference>
<evidence type="ECO:0000259" key="1">
    <source>
        <dbReference type="Pfam" id="PF01965"/>
    </source>
</evidence>
<dbReference type="CDD" id="cd03135">
    <property type="entry name" value="GATase1_DJ-1"/>
    <property type="match status" value="1"/>
</dbReference>
<dbReference type="Proteomes" id="UP000017831">
    <property type="component" value="Unassembled WGS sequence"/>
</dbReference>
<dbReference type="NCBIfam" id="TIGR01383">
    <property type="entry name" value="not_thiJ"/>
    <property type="match status" value="1"/>
</dbReference>